<dbReference type="Proteomes" id="UP000214666">
    <property type="component" value="Chromosome"/>
</dbReference>
<evidence type="ECO:0000313" key="2">
    <source>
        <dbReference type="Proteomes" id="UP000214666"/>
    </source>
</evidence>
<sequence>MDLLYDDTIRIAVMLAYITQPFIVTQIIGKALVDKCQQPVHRQKEPIRLQTLSLGFRHFFANNMQQNII</sequence>
<evidence type="ECO:0000313" key="1">
    <source>
        <dbReference type="EMBL" id="ASR49538.1"/>
    </source>
</evidence>
<dbReference type="KEGG" id="pkb:B4V02_24045"/>
<gene>
    <name evidence="1" type="ORF">B4V02_24045</name>
</gene>
<protein>
    <submittedName>
        <fullName evidence="1">Uncharacterized protein</fullName>
    </submittedName>
</protein>
<accession>A0A222WU56</accession>
<keyword evidence="2" id="KW-1185">Reference proteome</keyword>
<proteinExistence type="predicted"/>
<name>A0A222WU56_9BACL</name>
<dbReference type="AlphaFoldDB" id="A0A222WU56"/>
<reference evidence="1 2" key="1">
    <citation type="submission" date="2017-03" db="EMBL/GenBank/DDBJ databases">
        <title>Complete genome sequence of Paenibacillus Kribbensis producing bioflocculants.</title>
        <authorList>
            <person name="Lee H.-G."/>
            <person name="Oh H.-M."/>
        </authorList>
    </citation>
    <scope>NUCLEOTIDE SEQUENCE [LARGE SCALE GENOMIC DNA]</scope>
    <source>
        <strain evidence="1 2">AM49</strain>
    </source>
</reference>
<organism evidence="1 2">
    <name type="scientific">Paenibacillus kribbensis</name>
    <dbReference type="NCBI Taxonomy" id="172713"/>
    <lineage>
        <taxon>Bacteria</taxon>
        <taxon>Bacillati</taxon>
        <taxon>Bacillota</taxon>
        <taxon>Bacilli</taxon>
        <taxon>Bacillales</taxon>
        <taxon>Paenibacillaceae</taxon>
        <taxon>Paenibacillus</taxon>
    </lineage>
</organism>
<dbReference type="EMBL" id="CP020028">
    <property type="protein sequence ID" value="ASR49538.1"/>
    <property type="molecule type" value="Genomic_DNA"/>
</dbReference>